<protein>
    <submittedName>
        <fullName evidence="7">Electron transfer flavoprotein subunit alpha</fullName>
    </submittedName>
</protein>
<proteinExistence type="inferred from homology"/>
<keyword evidence="3" id="KW-0274">FAD</keyword>
<comment type="similarity">
    <text evidence="1">Belongs to the ETF alpha-subunit/FixB family.</text>
</comment>
<evidence type="ECO:0000256" key="1">
    <source>
        <dbReference type="ARBA" id="ARBA00005817"/>
    </source>
</evidence>
<comment type="caution">
    <text evidence="7">The sequence shown here is derived from an EMBL/GenBank/DDBJ whole genome shotgun (WGS) entry which is preliminary data.</text>
</comment>
<comment type="cofactor">
    <cofactor evidence="3">
        <name>FAD</name>
        <dbReference type="ChEBI" id="CHEBI:57692"/>
    </cofactor>
    <text evidence="3">Binds 1 FAD per dimer.</text>
</comment>
<dbReference type="RefSeq" id="WP_104143564.1">
    <property type="nucleotide sequence ID" value="NZ_PREU01000004.1"/>
</dbReference>
<evidence type="ECO:0000259" key="5">
    <source>
        <dbReference type="Pfam" id="PF00766"/>
    </source>
</evidence>
<dbReference type="Pfam" id="PF00766">
    <property type="entry name" value="ETF_alpha"/>
    <property type="match status" value="1"/>
</dbReference>
<dbReference type="InterPro" id="IPR029035">
    <property type="entry name" value="DHS-like_NAD/FAD-binding_dom"/>
</dbReference>
<dbReference type="InterPro" id="IPR014730">
    <property type="entry name" value="ETF_a/b_N"/>
</dbReference>
<dbReference type="OrthoDB" id="8584059at2"/>
<reference evidence="7 8" key="1">
    <citation type="submission" date="2018-02" db="EMBL/GenBank/DDBJ databases">
        <title>Draft Genome of Achromobacter spanius stain 6.</title>
        <authorList>
            <person name="Gunasekera T.S."/>
            <person name="Radwan O."/>
            <person name="Ruiz O.N."/>
        </authorList>
    </citation>
    <scope>NUCLEOTIDE SEQUENCE [LARGE SCALE GENOMIC DNA]</scope>
    <source>
        <strain evidence="7 8">6</strain>
    </source>
</reference>
<keyword evidence="2" id="KW-0813">Transport</keyword>
<keyword evidence="3" id="KW-0285">Flavoprotein</keyword>
<accession>A0A2S5GTG4</accession>
<feature type="domain" description="Electron transfer flavoprotein alpha subunit C-terminal" evidence="5">
    <location>
        <begin position="277"/>
        <end position="354"/>
    </location>
</feature>
<dbReference type="InterPro" id="IPR014731">
    <property type="entry name" value="ETF_asu_C"/>
</dbReference>
<dbReference type="Pfam" id="PF01012">
    <property type="entry name" value="ETF"/>
    <property type="match status" value="1"/>
</dbReference>
<dbReference type="InterPro" id="IPR014729">
    <property type="entry name" value="Rossmann-like_a/b/a_fold"/>
</dbReference>
<dbReference type="PANTHER" id="PTHR43153">
    <property type="entry name" value="ELECTRON TRANSFER FLAVOPROTEIN ALPHA"/>
    <property type="match status" value="1"/>
</dbReference>
<evidence type="ECO:0000313" key="8">
    <source>
        <dbReference type="Proteomes" id="UP000239990"/>
    </source>
</evidence>
<dbReference type="EMBL" id="PREU01000004">
    <property type="protein sequence ID" value="PPA76214.1"/>
    <property type="molecule type" value="Genomic_DNA"/>
</dbReference>
<dbReference type="SUPFAM" id="SSF52467">
    <property type="entry name" value="DHS-like NAD/FAD-binding domain"/>
    <property type="match status" value="1"/>
</dbReference>
<name>A0A2S5GTG4_9BURK</name>
<evidence type="ECO:0000259" key="6">
    <source>
        <dbReference type="Pfam" id="PF01012"/>
    </source>
</evidence>
<dbReference type="Proteomes" id="UP000239990">
    <property type="component" value="Unassembled WGS sequence"/>
</dbReference>
<dbReference type="PIRSF" id="PIRSF000089">
    <property type="entry name" value="Electra_flavoP_a"/>
    <property type="match status" value="1"/>
</dbReference>
<feature type="binding site" evidence="3">
    <location>
        <begin position="342"/>
        <end position="349"/>
    </location>
    <ligand>
        <name>FAD</name>
        <dbReference type="ChEBI" id="CHEBI:57692"/>
    </ligand>
</feature>
<evidence type="ECO:0000256" key="3">
    <source>
        <dbReference type="PIRSR" id="PIRSR000089-1"/>
    </source>
</evidence>
<feature type="domain" description="Electron transfer flavoprotein alpha/beta-subunit N-terminal" evidence="6">
    <location>
        <begin position="55"/>
        <end position="187"/>
    </location>
</feature>
<evidence type="ECO:0000256" key="4">
    <source>
        <dbReference type="SAM" id="MobiDB-lite"/>
    </source>
</evidence>
<dbReference type="GO" id="GO:0009055">
    <property type="term" value="F:electron transfer activity"/>
    <property type="evidence" value="ECO:0007669"/>
    <property type="project" value="InterPro"/>
</dbReference>
<feature type="binding site" evidence="3">
    <location>
        <begin position="325"/>
        <end position="329"/>
    </location>
    <ligand>
        <name>FAD</name>
        <dbReference type="ChEBI" id="CHEBI:57692"/>
    </ligand>
</feature>
<evidence type="ECO:0000256" key="2">
    <source>
        <dbReference type="ARBA" id="ARBA00022982"/>
    </source>
</evidence>
<evidence type="ECO:0000313" key="7">
    <source>
        <dbReference type="EMBL" id="PPA76214.1"/>
    </source>
</evidence>
<keyword evidence="2" id="KW-0249">Electron transport</keyword>
<dbReference type="GO" id="GO:0033539">
    <property type="term" value="P:fatty acid beta-oxidation using acyl-CoA dehydrogenase"/>
    <property type="evidence" value="ECO:0007669"/>
    <property type="project" value="TreeGrafter"/>
</dbReference>
<dbReference type="GO" id="GO:0050660">
    <property type="term" value="F:flavin adenine dinucleotide binding"/>
    <property type="evidence" value="ECO:0007669"/>
    <property type="project" value="InterPro"/>
</dbReference>
<sequence length="408" mass="43144">MNPIRRIDPRRQYTVAPSGIRRLVLGADPSGDAIGRQARTVHKPVRATEALRCVLAVAHSDRGQLDAHACQAVAAAALLAAHDTWVHLLVFGEFQGDAADLGADRLTVIATPPAYAPDAELAVVLALMERDRPLHVFLPDNGLPDGDLGRRLAAATRDTVATHVVELSRDGVASPYRQVAVGRGAFGRAASTPAASAHAGLSRSPSVPNPPTLPTPQHTGPRRTRRALPRIVLLAPDAVDDRLPFVGHGEAARVMPLPMTSAYRDHGTRTLPAMEVDLEEADLIVSAGNGMRDLEGFHALADELGAAIGASRVAVDDGRFARGQQIGATGKTVSASAYLAFGISGAVQHLQGIKDCRHVIAINLDAAAPLVRRADLSIIDDTQRVARALLARVKQARGAHRHREAPDG</sequence>
<feature type="region of interest" description="Disordered" evidence="4">
    <location>
        <begin position="193"/>
        <end position="227"/>
    </location>
</feature>
<feature type="binding site" evidence="3">
    <location>
        <position position="363"/>
    </location>
    <ligand>
        <name>FAD</name>
        <dbReference type="ChEBI" id="CHEBI:57692"/>
    </ligand>
</feature>
<dbReference type="PANTHER" id="PTHR43153:SF1">
    <property type="entry name" value="ELECTRON TRANSFER FLAVOPROTEIN SUBUNIT ALPHA, MITOCHONDRIAL"/>
    <property type="match status" value="1"/>
</dbReference>
<organism evidence="7 8">
    <name type="scientific">Achromobacter spanius</name>
    <dbReference type="NCBI Taxonomy" id="217203"/>
    <lineage>
        <taxon>Bacteria</taxon>
        <taxon>Pseudomonadati</taxon>
        <taxon>Pseudomonadota</taxon>
        <taxon>Betaproteobacteria</taxon>
        <taxon>Burkholderiales</taxon>
        <taxon>Alcaligenaceae</taxon>
        <taxon>Achromobacter</taxon>
    </lineage>
</organism>
<dbReference type="SUPFAM" id="SSF52402">
    <property type="entry name" value="Adenine nucleotide alpha hydrolases-like"/>
    <property type="match status" value="1"/>
</dbReference>
<dbReference type="AlphaFoldDB" id="A0A2S5GTG4"/>
<feature type="compositionally biased region" description="Low complexity" evidence="4">
    <location>
        <begin position="193"/>
        <end position="206"/>
    </location>
</feature>
<dbReference type="Gene3D" id="3.40.50.620">
    <property type="entry name" value="HUPs"/>
    <property type="match status" value="1"/>
</dbReference>
<dbReference type="InterPro" id="IPR001308">
    <property type="entry name" value="ETF_a/FixB"/>
</dbReference>
<dbReference type="Gene3D" id="3.40.50.1220">
    <property type="entry name" value="TPP-binding domain"/>
    <property type="match status" value="1"/>
</dbReference>
<feature type="binding site" evidence="3">
    <location>
        <begin position="311"/>
        <end position="312"/>
    </location>
    <ligand>
        <name>FAD</name>
        <dbReference type="ChEBI" id="CHEBI:57692"/>
    </ligand>
</feature>
<gene>
    <name evidence="7" type="ORF">C4E15_11130</name>
</gene>